<dbReference type="GO" id="GO:0005737">
    <property type="term" value="C:cytoplasm"/>
    <property type="evidence" value="ECO:0007669"/>
    <property type="project" value="TreeGrafter"/>
</dbReference>
<dbReference type="InterPro" id="IPR029058">
    <property type="entry name" value="AB_hydrolase_fold"/>
</dbReference>
<keyword evidence="4" id="KW-1185">Reference proteome</keyword>
<dbReference type="GO" id="GO:0044550">
    <property type="term" value="P:secondary metabolite biosynthetic process"/>
    <property type="evidence" value="ECO:0007669"/>
    <property type="project" value="TreeGrafter"/>
</dbReference>
<evidence type="ECO:0000313" key="4">
    <source>
        <dbReference type="Proteomes" id="UP000566819"/>
    </source>
</evidence>
<evidence type="ECO:0000313" key="3">
    <source>
        <dbReference type="EMBL" id="KAF4624685.1"/>
    </source>
</evidence>
<gene>
    <name evidence="3" type="ORF">G7Y89_g13483</name>
</gene>
<proteinExistence type="predicted"/>
<feature type="domain" description="Serine hydrolase" evidence="2">
    <location>
        <begin position="3"/>
        <end position="218"/>
    </location>
</feature>
<dbReference type="AlphaFoldDB" id="A0A8H4R9J1"/>
<dbReference type="SUPFAM" id="SSF53474">
    <property type="entry name" value="alpha/beta-Hydrolases"/>
    <property type="match status" value="1"/>
</dbReference>
<evidence type="ECO:0000256" key="1">
    <source>
        <dbReference type="ARBA" id="ARBA00022801"/>
    </source>
</evidence>
<comment type="caution">
    <text evidence="3">The sequence shown here is derived from an EMBL/GenBank/DDBJ whole genome shotgun (WGS) entry which is preliminary data.</text>
</comment>
<dbReference type="Gene3D" id="3.40.50.1820">
    <property type="entry name" value="alpha/beta hydrolase"/>
    <property type="match status" value="1"/>
</dbReference>
<dbReference type="GO" id="GO:0016787">
    <property type="term" value="F:hydrolase activity"/>
    <property type="evidence" value="ECO:0007669"/>
    <property type="project" value="UniProtKB-KW"/>
</dbReference>
<dbReference type="Pfam" id="PF03959">
    <property type="entry name" value="FSH1"/>
    <property type="match status" value="1"/>
</dbReference>
<organism evidence="3 4">
    <name type="scientific">Cudoniella acicularis</name>
    <dbReference type="NCBI Taxonomy" id="354080"/>
    <lineage>
        <taxon>Eukaryota</taxon>
        <taxon>Fungi</taxon>
        <taxon>Dikarya</taxon>
        <taxon>Ascomycota</taxon>
        <taxon>Pezizomycotina</taxon>
        <taxon>Leotiomycetes</taxon>
        <taxon>Helotiales</taxon>
        <taxon>Tricladiaceae</taxon>
        <taxon>Cudoniella</taxon>
    </lineage>
</organism>
<reference evidence="3 4" key="1">
    <citation type="submission" date="2020-03" db="EMBL/GenBank/DDBJ databases">
        <title>Draft Genome Sequence of Cudoniella acicularis.</title>
        <authorList>
            <person name="Buettner E."/>
            <person name="Kellner H."/>
        </authorList>
    </citation>
    <scope>NUCLEOTIDE SEQUENCE [LARGE SCALE GENOMIC DNA]</scope>
    <source>
        <strain evidence="3 4">DSM 108380</strain>
    </source>
</reference>
<dbReference type="InterPro" id="IPR050593">
    <property type="entry name" value="LovG"/>
</dbReference>
<dbReference type="InterPro" id="IPR005645">
    <property type="entry name" value="FSH-like_dom"/>
</dbReference>
<dbReference type="Proteomes" id="UP000566819">
    <property type="component" value="Unassembled WGS sequence"/>
</dbReference>
<dbReference type="OrthoDB" id="414698at2759"/>
<dbReference type="EMBL" id="JAAMPI010001581">
    <property type="protein sequence ID" value="KAF4624685.1"/>
    <property type="molecule type" value="Genomic_DNA"/>
</dbReference>
<dbReference type="PANTHER" id="PTHR48070">
    <property type="entry name" value="ESTERASE OVCA2"/>
    <property type="match status" value="1"/>
</dbReference>
<protein>
    <recommendedName>
        <fullName evidence="2">Serine hydrolase domain-containing protein</fullName>
    </recommendedName>
</protein>
<dbReference type="GO" id="GO:0005634">
    <property type="term" value="C:nucleus"/>
    <property type="evidence" value="ECO:0007669"/>
    <property type="project" value="TreeGrafter"/>
</dbReference>
<dbReference type="PANTHER" id="PTHR48070:SF1">
    <property type="entry name" value="SERINE HYDROLASE FSH DOMAIN-CONTAINING PROTEIN"/>
    <property type="match status" value="1"/>
</dbReference>
<accession>A0A8H4R9J1</accession>
<sequence>MARPRIACFHGGGSSSAIYSIQCDQVLNLLKEFEFVFFDAPFERDAGPGVLPAFADEIYRPYRTWFRNREDGTELNDGSGYAGPSDDGVERVWEMMKAKGKGGDWVGAMGFSQGTRVVGGLLLDQQRRKEAGLPLPKGMILKFGVLCMGGAAPMVSAMSRDGTGELDLISIPTFHLHGLKDHNLENGRKQLATYYDSKQTKLWEIDYHHAMPWFKEDVQGFVARFTEIAKDLKAIQ</sequence>
<evidence type="ECO:0000259" key="2">
    <source>
        <dbReference type="Pfam" id="PF03959"/>
    </source>
</evidence>
<keyword evidence="1" id="KW-0378">Hydrolase</keyword>
<name>A0A8H4R9J1_9HELO</name>